<proteinExistence type="predicted"/>
<keyword evidence="3" id="KW-1185">Reference proteome</keyword>
<dbReference type="AlphaFoldDB" id="A0A2P8DS14"/>
<reference evidence="2 3" key="1">
    <citation type="submission" date="2018-03" db="EMBL/GenBank/DDBJ databases">
        <title>Genomic Encyclopedia of Archaeal and Bacterial Type Strains, Phase II (KMG-II): from individual species to whole genera.</title>
        <authorList>
            <person name="Goeker M."/>
        </authorList>
    </citation>
    <scope>NUCLEOTIDE SEQUENCE [LARGE SCALE GENOMIC DNA]</scope>
    <source>
        <strain evidence="2 3">DSM 45312</strain>
    </source>
</reference>
<comment type="caution">
    <text evidence="2">The sequence shown here is derived from an EMBL/GenBank/DDBJ whole genome shotgun (WGS) entry which is preliminary data.</text>
</comment>
<dbReference type="Gene3D" id="3.30.450.40">
    <property type="match status" value="1"/>
</dbReference>
<dbReference type="PROSITE" id="PS51078">
    <property type="entry name" value="ICLR_ED"/>
    <property type="match status" value="1"/>
</dbReference>
<dbReference type="InterPro" id="IPR029016">
    <property type="entry name" value="GAF-like_dom_sf"/>
</dbReference>
<name>A0A2P8DS14_9ACTN</name>
<organism evidence="2 3">
    <name type="scientific">Murinocardiopsis flavida</name>
    <dbReference type="NCBI Taxonomy" id="645275"/>
    <lineage>
        <taxon>Bacteria</taxon>
        <taxon>Bacillati</taxon>
        <taxon>Actinomycetota</taxon>
        <taxon>Actinomycetes</taxon>
        <taxon>Streptosporangiales</taxon>
        <taxon>Nocardiopsidaceae</taxon>
        <taxon>Murinocardiopsis</taxon>
    </lineage>
</organism>
<sequence>MVAAVLPSAKWTGVISASETSLRRASAKCSLLATPVVAALSPPPSSFDQFRAELDDIRRQGWAYSVDERVVGAASVAASVAAPVAGPGGSCDTAVQVAGPSTAPAFEDREALSVEVRQAAMALSARLG</sequence>
<dbReference type="Pfam" id="PF01614">
    <property type="entry name" value="IclR_C"/>
    <property type="match status" value="1"/>
</dbReference>
<feature type="domain" description="IclR-ED" evidence="1">
    <location>
        <begin position="1"/>
        <end position="128"/>
    </location>
</feature>
<evidence type="ECO:0000259" key="1">
    <source>
        <dbReference type="PROSITE" id="PS51078"/>
    </source>
</evidence>
<evidence type="ECO:0000313" key="3">
    <source>
        <dbReference type="Proteomes" id="UP000240542"/>
    </source>
</evidence>
<dbReference type="EMBL" id="PYGA01000002">
    <property type="protein sequence ID" value="PSL00001.1"/>
    <property type="molecule type" value="Genomic_DNA"/>
</dbReference>
<gene>
    <name evidence="2" type="ORF">CLV63_102127</name>
</gene>
<dbReference type="SUPFAM" id="SSF55781">
    <property type="entry name" value="GAF domain-like"/>
    <property type="match status" value="1"/>
</dbReference>
<dbReference type="InterPro" id="IPR014757">
    <property type="entry name" value="Tscrpt_reg_IclR_C"/>
</dbReference>
<accession>A0A2P8DS14</accession>
<evidence type="ECO:0000313" key="2">
    <source>
        <dbReference type="EMBL" id="PSL00001.1"/>
    </source>
</evidence>
<dbReference type="Proteomes" id="UP000240542">
    <property type="component" value="Unassembled WGS sequence"/>
</dbReference>
<protein>
    <submittedName>
        <fullName evidence="2">Transcriptional regulator</fullName>
    </submittedName>
</protein>